<evidence type="ECO:0000313" key="8">
    <source>
        <dbReference type="Proteomes" id="UP000284243"/>
    </source>
</evidence>
<comment type="caution">
    <text evidence="6">The sequence shown here is derived from an EMBL/GenBank/DDBJ whole genome shotgun (WGS) entry which is preliminary data.</text>
</comment>
<evidence type="ECO:0000313" key="3">
    <source>
        <dbReference type="EMBL" id="MDB9224620.1"/>
    </source>
</evidence>
<evidence type="ECO:0000313" key="5">
    <source>
        <dbReference type="EMBL" id="RGV30187.1"/>
    </source>
</evidence>
<dbReference type="EMBL" id="QSCO01000014">
    <property type="protein sequence ID" value="RGY06039.1"/>
    <property type="molecule type" value="Genomic_DNA"/>
</dbReference>
<proteinExistence type="predicted"/>
<feature type="transmembrane region" description="Helical" evidence="1">
    <location>
        <begin position="6"/>
        <end position="26"/>
    </location>
</feature>
<dbReference type="EMBL" id="QRYC01000006">
    <property type="protein sequence ID" value="RGU57242.1"/>
    <property type="molecule type" value="Genomic_DNA"/>
</dbReference>
<dbReference type="RefSeq" id="WP_013610506.1">
    <property type="nucleotide sequence ID" value="NZ_BAABYK010000001.1"/>
</dbReference>
<dbReference type="Proteomes" id="UP000284434">
    <property type="component" value="Unassembled WGS sequence"/>
</dbReference>
<evidence type="ECO:0000313" key="9">
    <source>
        <dbReference type="Proteomes" id="UP000284434"/>
    </source>
</evidence>
<reference evidence="2" key="2">
    <citation type="submission" date="2022-01" db="EMBL/GenBank/DDBJ databases">
        <title>Collection of gut derived symbiotic bacterial strains cultured from healthy donors.</title>
        <authorList>
            <person name="Lin H."/>
            <person name="Kohout C."/>
            <person name="Waligurski E."/>
            <person name="Pamer E.G."/>
        </authorList>
    </citation>
    <scope>NUCLEOTIDE SEQUENCE</scope>
    <source>
        <strain evidence="2">DFI.1.149</strain>
    </source>
</reference>
<evidence type="ECO:0000313" key="4">
    <source>
        <dbReference type="EMBL" id="RGU57242.1"/>
    </source>
</evidence>
<accession>A0A1Y3YKD8</accession>
<organism evidence="6 9">
    <name type="scientific">Odoribacter splanchnicus</name>
    <dbReference type="NCBI Taxonomy" id="28118"/>
    <lineage>
        <taxon>Bacteria</taxon>
        <taxon>Pseudomonadati</taxon>
        <taxon>Bacteroidota</taxon>
        <taxon>Bacteroidia</taxon>
        <taxon>Bacteroidales</taxon>
        <taxon>Odoribacteraceae</taxon>
        <taxon>Odoribacter</taxon>
    </lineage>
</organism>
<name>A0A1Y3YKD8_9BACT</name>
<dbReference type="Proteomes" id="UP000284243">
    <property type="component" value="Unassembled WGS sequence"/>
</dbReference>
<dbReference type="GeneID" id="61273405"/>
<reference evidence="3" key="3">
    <citation type="submission" date="2023-01" db="EMBL/GenBank/DDBJ databases">
        <title>Human gut microbiome strain richness.</title>
        <authorList>
            <person name="Chen-Liaw A."/>
        </authorList>
    </citation>
    <scope>NUCLEOTIDE SEQUENCE</scope>
    <source>
        <strain evidence="3">RTP21484st1_B7_RTP21484_190118</strain>
    </source>
</reference>
<dbReference type="EMBL" id="QRYW01000003">
    <property type="protein sequence ID" value="RGV30187.1"/>
    <property type="molecule type" value="Genomic_DNA"/>
</dbReference>
<dbReference type="EMBL" id="JAKNDN010000010">
    <property type="protein sequence ID" value="MCG4959558.1"/>
    <property type="molecule type" value="Genomic_DNA"/>
</dbReference>
<evidence type="ECO:0000313" key="6">
    <source>
        <dbReference type="EMBL" id="RGY06039.1"/>
    </source>
</evidence>
<dbReference type="Proteomes" id="UP001199750">
    <property type="component" value="Unassembled WGS sequence"/>
</dbReference>
<sequence length="70" mass="7892">MLFTIFIIVAILLGLALVGLGINILFRKNGKFPETHIGKNKAMKDRGIHCANTTDRLDRQNYKPVDLQPE</sequence>
<evidence type="ECO:0000256" key="1">
    <source>
        <dbReference type="SAM" id="Phobius"/>
    </source>
</evidence>
<dbReference type="EMBL" id="JAQMRD010000028">
    <property type="protein sequence ID" value="MDB9224620.1"/>
    <property type="molecule type" value="Genomic_DNA"/>
</dbReference>
<evidence type="ECO:0000313" key="7">
    <source>
        <dbReference type="Proteomes" id="UP000283426"/>
    </source>
</evidence>
<gene>
    <name evidence="5" type="ORF">DWW24_01915</name>
    <name evidence="4" type="ORF">DWW57_06745</name>
    <name evidence="6" type="ORF">DXA53_10745</name>
    <name evidence="2" type="ORF">L0P03_06790</name>
    <name evidence="3" type="ORF">PN645_16685</name>
</gene>
<dbReference type="Proteomes" id="UP000283426">
    <property type="component" value="Unassembled WGS sequence"/>
</dbReference>
<evidence type="ECO:0000313" key="2">
    <source>
        <dbReference type="EMBL" id="MCG4959558.1"/>
    </source>
</evidence>
<keyword evidence="1" id="KW-0472">Membrane</keyword>
<protein>
    <submittedName>
        <fullName evidence="6">Uncharacterized protein</fullName>
    </submittedName>
</protein>
<dbReference type="Proteomes" id="UP001212263">
    <property type="component" value="Unassembled WGS sequence"/>
</dbReference>
<keyword evidence="1" id="KW-0812">Transmembrane</keyword>
<dbReference type="AlphaFoldDB" id="A0A1Y3YKD8"/>
<reference evidence="7 8" key="1">
    <citation type="submission" date="2018-08" db="EMBL/GenBank/DDBJ databases">
        <title>A genome reference for cultivated species of the human gut microbiota.</title>
        <authorList>
            <person name="Zou Y."/>
            <person name="Xue W."/>
            <person name="Luo G."/>
        </authorList>
    </citation>
    <scope>NUCLEOTIDE SEQUENCE [LARGE SCALE GENOMIC DNA]</scope>
    <source>
        <strain evidence="5 7">AF14-6AC</strain>
        <strain evidence="4 8">AF16-14</strain>
        <strain evidence="6 9">OF03-11</strain>
    </source>
</reference>
<keyword evidence="1" id="KW-1133">Transmembrane helix</keyword>